<dbReference type="GO" id="GO:0008310">
    <property type="term" value="F:single-stranded DNA 3'-5' DNA exonuclease activity"/>
    <property type="evidence" value="ECO:0007669"/>
    <property type="project" value="UniProtKB-EC"/>
</dbReference>
<sequence length="1170" mass="133591">MNDKEKLLMLEREVPFLAEDHVKNYFKTIQEKTKKGYEVAQKAKAKGIDVSEEVEIIPALDLADRAETIIGLKGLSQRFREISSEEPNRRKAYFKLFEEILEQKWRSIPDEQKRVELAIKACLLIETEGVVVAPLDGIPKIEINRNPDGSKYIDIYFAGPIRAAGGSSTVIPLILGDFARKYLGLDRYKPTEDEVERYVEEIGLYQTEVISRQYTMKDEEIRTIIRGCPVCVNGVPTELLEVSAHRDLQRIPTNRIRGGMGLVISEGLALKAMWVMETAKSLGLDWSFLEKIVKVEKTQSKIEIKPVKAFLDRLAAGRPILAYPSTWGGFRLRYGRGRNTGIMAKAINPATMILTDEFIAVGTHGRMERPGKATQFFPCTTIEGPIVLLKDGSVERINTREKAENVKAQVDKIIYLGDILTTYGDFKKTSHPLIPVGYCEEWWEKELEKALKEKDKKIIEKEIENQLKEKIDLEKIIKNPREITEKQAITISRTLFVPLHPNFIHFYRALNEKEIKFLRNELLKGEIINEKINSLNETNNSTEIFEKKLFLENNVEVKKLLEKIGLPHKIKNGKILIDEFALSIIETFALEKKETESEKTNVLEYLSEISGLVIKDKAGSFVGGRMGRPEQAKPRKMIGNPHVLYPIGLKGGSTRSIIKATDPYNNESGNVTVELAEYVCPKCKKKSFHAYCSECKVRTKIMKYCWECKKSVLAEQCPSCGNTTIQSGEHEFNLRTELEKAKTNLREPLPDLIKGVKGMISDAKEIEPLEKGILRAKHDVHIFRDGTSRFELLNATITHFKPKEINLTIEKVKELGYEKDIFGKPIEKEDQIIEIFPQDIIVNDTCGDWMLQVSKFVDDLLEKYYGVERFYNAKTKEDLIGEIVLGLAPHTSASVVARVIGYTKARLGFGHPYFVCAKRRNVDGDQDSVILLMDGLLNFSQKFLANRSGGKMDAPLVATIIINPAEVDDEVHKMESVWSYPLELYERSQKICEPDIKEIKLIKDILEKKEQYSGLGYTHETEIFDEGPKMSRYIQLKTMDEKLQRQNNLQKKIMAIDSKDALERVMLSHFLPDIIGNARAFSRQTFRCTTCNEIYRRIPLSGICYKCGKPSLILTIHEGSVRKYLKIAQNMARQENLSPYLIQRLDMVEKEIDSVFKSDQVQQKSLFEFA</sequence>
<feature type="domain" description="DNA polymerase II large subunit DP2 catalytic" evidence="18">
    <location>
        <begin position="751"/>
        <end position="1042"/>
    </location>
</feature>
<evidence type="ECO:0000256" key="1">
    <source>
        <dbReference type="ARBA" id="ARBA00011053"/>
    </source>
</evidence>
<dbReference type="InterPro" id="IPR004475">
    <property type="entry name" value="PolC_DP2"/>
</dbReference>
<evidence type="ECO:0000256" key="15">
    <source>
        <dbReference type="SAM" id="Coils"/>
    </source>
</evidence>
<accession>A0A7K4BZK0</accession>
<evidence type="ECO:0000256" key="9">
    <source>
        <dbReference type="ARBA" id="ARBA00022932"/>
    </source>
</evidence>
<dbReference type="EC" id="2.7.7.7" evidence="14"/>
<protein>
    <recommendedName>
        <fullName evidence="14">DNA polymerase II large subunit</fullName>
        <shortName evidence="14">Pol II</shortName>
        <ecNumber evidence="14">2.7.7.7</ecNumber>
    </recommendedName>
    <alternativeName>
        <fullName evidence="14">Exodeoxyribonuclease large subunit</fullName>
        <ecNumber evidence="14">3.1.11.1</ecNumber>
    </alternativeName>
</protein>
<evidence type="ECO:0000259" key="17">
    <source>
        <dbReference type="Pfam" id="PF24844"/>
    </source>
</evidence>
<dbReference type="HAMAP" id="MF_00324">
    <property type="entry name" value="DNApol_II_L_arch"/>
    <property type="match status" value="1"/>
</dbReference>
<evidence type="ECO:0000256" key="7">
    <source>
        <dbReference type="ARBA" id="ARBA00022801"/>
    </source>
</evidence>
<dbReference type="NCBIfam" id="TIGR00354">
    <property type="entry name" value="polC"/>
    <property type="match status" value="1"/>
</dbReference>
<dbReference type="GO" id="GO:0003677">
    <property type="term" value="F:DNA binding"/>
    <property type="evidence" value="ECO:0007669"/>
    <property type="project" value="UniProtKB-UniRule"/>
</dbReference>
<evidence type="ECO:0000256" key="2">
    <source>
        <dbReference type="ARBA" id="ARBA00011315"/>
    </source>
</evidence>
<dbReference type="GO" id="GO:0003887">
    <property type="term" value="F:DNA-directed DNA polymerase activity"/>
    <property type="evidence" value="ECO:0007669"/>
    <property type="project" value="UniProtKB-UniRule"/>
</dbReference>
<dbReference type="AlphaFoldDB" id="A0A7K4BZK0"/>
<dbReference type="EC" id="3.1.11.1" evidence="14"/>
<comment type="caution">
    <text evidence="19">The sequence shown here is derived from an EMBL/GenBank/DDBJ whole genome shotgun (WGS) entry which is preliminary data.</text>
</comment>
<dbReference type="GO" id="GO:0006308">
    <property type="term" value="P:DNA catabolic process"/>
    <property type="evidence" value="ECO:0007669"/>
    <property type="project" value="UniProtKB-UniRule"/>
</dbReference>
<proteinExistence type="inferred from homology"/>
<comment type="catalytic activity">
    <reaction evidence="13 14">
        <text>DNA(n) + a 2'-deoxyribonucleoside 5'-triphosphate = DNA(n+1) + diphosphate</text>
        <dbReference type="Rhea" id="RHEA:22508"/>
        <dbReference type="Rhea" id="RHEA-COMP:17339"/>
        <dbReference type="Rhea" id="RHEA-COMP:17340"/>
        <dbReference type="ChEBI" id="CHEBI:33019"/>
        <dbReference type="ChEBI" id="CHEBI:61560"/>
        <dbReference type="ChEBI" id="CHEBI:173112"/>
        <dbReference type="EC" id="2.7.7.7"/>
    </reaction>
</comment>
<dbReference type="NCBIfam" id="NF003103">
    <property type="entry name" value="PRK04023.1"/>
    <property type="match status" value="1"/>
</dbReference>
<dbReference type="InterPro" id="IPR016033">
    <property type="entry name" value="PolC_DP2_N"/>
</dbReference>
<keyword evidence="8 14" id="KW-0269">Exonuclease</keyword>
<dbReference type="Pfam" id="PF03833">
    <property type="entry name" value="PolC_DP2_N"/>
    <property type="match status" value="1"/>
</dbReference>
<evidence type="ECO:0000313" key="20">
    <source>
        <dbReference type="Proteomes" id="UP000526302"/>
    </source>
</evidence>
<name>A0A7K4BZK0_9ARCH</name>
<keyword evidence="3 14" id="KW-0808">Transferase</keyword>
<organism evidence="19 20">
    <name type="scientific">Candidatus Iainarchaeum sp</name>
    <dbReference type="NCBI Taxonomy" id="3101447"/>
    <lineage>
        <taxon>Archaea</taxon>
        <taxon>Candidatus Iainarchaeota</taxon>
        <taxon>Candidatus Iainarchaeia</taxon>
        <taxon>Candidatus Iainarchaeales</taxon>
        <taxon>Candidatus Iainarchaeaceae</taxon>
        <taxon>Candidatus Iainarchaeum</taxon>
    </lineage>
</organism>
<dbReference type="EMBL" id="JAAZKV010000018">
    <property type="protein sequence ID" value="NMA44615.1"/>
    <property type="molecule type" value="Genomic_DNA"/>
</dbReference>
<evidence type="ECO:0000256" key="11">
    <source>
        <dbReference type="ARBA" id="ARBA00023268"/>
    </source>
</evidence>
<evidence type="ECO:0000313" key="19">
    <source>
        <dbReference type="EMBL" id="NMA44615.1"/>
    </source>
</evidence>
<dbReference type="Pfam" id="PF24844">
    <property type="entry name" value="PolC_DP2_central"/>
    <property type="match status" value="1"/>
</dbReference>
<comment type="subunit">
    <text evidence="2 14">Heterodimer of a large subunit and a small subunit.</text>
</comment>
<keyword evidence="10 14" id="KW-0238">DNA-binding</keyword>
<dbReference type="PANTHER" id="PTHR42210">
    <property type="entry name" value="DNA POLYMERASE II LARGE SUBUNIT"/>
    <property type="match status" value="1"/>
</dbReference>
<evidence type="ECO:0000256" key="10">
    <source>
        <dbReference type="ARBA" id="ARBA00023125"/>
    </source>
</evidence>
<feature type="domain" description="DNA polymerase II large subunit DP2 N-terminal" evidence="16">
    <location>
        <begin position="24"/>
        <end position="294"/>
    </location>
</feature>
<evidence type="ECO:0000256" key="8">
    <source>
        <dbReference type="ARBA" id="ARBA00022839"/>
    </source>
</evidence>
<dbReference type="InterPro" id="IPR056171">
    <property type="entry name" value="PolC_DP2_central_dom"/>
</dbReference>
<evidence type="ECO:0000256" key="5">
    <source>
        <dbReference type="ARBA" id="ARBA00022705"/>
    </source>
</evidence>
<keyword evidence="4 14" id="KW-0548">Nucleotidyltransferase</keyword>
<keyword evidence="5 14" id="KW-0235">DNA replication</keyword>
<reference evidence="19 20" key="1">
    <citation type="journal article" date="2020" name="Biotechnol. Biofuels">
        <title>New insights from the biogas microbiome by comprehensive genome-resolved metagenomics of nearly 1600 species originating from multiple anaerobic digesters.</title>
        <authorList>
            <person name="Campanaro S."/>
            <person name="Treu L."/>
            <person name="Rodriguez-R L.M."/>
            <person name="Kovalovszki A."/>
            <person name="Ziels R.M."/>
            <person name="Maus I."/>
            <person name="Zhu X."/>
            <person name="Kougias P.G."/>
            <person name="Basile A."/>
            <person name="Luo G."/>
            <person name="Schluter A."/>
            <person name="Konstantinidis K.T."/>
            <person name="Angelidaki I."/>
        </authorList>
    </citation>
    <scope>NUCLEOTIDE SEQUENCE [LARGE SCALE GENOMIC DNA]</scope>
    <source>
        <strain evidence="19">AS22ysBPME_79</strain>
    </source>
</reference>
<evidence type="ECO:0000256" key="4">
    <source>
        <dbReference type="ARBA" id="ARBA00022695"/>
    </source>
</evidence>
<gene>
    <name evidence="14" type="primary">polC</name>
    <name evidence="19" type="ORF">GX950_02280</name>
</gene>
<feature type="domain" description="DNA polymerase II large subunit DP2 central" evidence="17">
    <location>
        <begin position="299"/>
        <end position="712"/>
    </location>
</feature>
<keyword evidence="7 14" id="KW-0378">Hydrolase</keyword>
<comment type="function">
    <text evidence="12 14">Possesses two activities: a DNA synthesis (polymerase) and an exonucleolytic activity that degrades single-stranded DNA in the 3'- to 5'-direction. Has a template-primer preference which is characteristic of a replicative DNA polymerase.</text>
</comment>
<dbReference type="GO" id="GO:0006261">
    <property type="term" value="P:DNA-templated DNA replication"/>
    <property type="evidence" value="ECO:0007669"/>
    <property type="project" value="UniProtKB-UniRule"/>
</dbReference>
<dbReference type="InterPro" id="IPR056172">
    <property type="entry name" value="PolC_DP2_cat_dom"/>
</dbReference>
<evidence type="ECO:0000259" key="18">
    <source>
        <dbReference type="Pfam" id="PF24846"/>
    </source>
</evidence>
<dbReference type="PIRSF" id="PIRSF016275">
    <property type="entry name" value="PolC_DP2"/>
    <property type="match status" value="1"/>
</dbReference>
<evidence type="ECO:0000256" key="14">
    <source>
        <dbReference type="HAMAP-Rule" id="MF_00324"/>
    </source>
</evidence>
<dbReference type="PANTHER" id="PTHR42210:SF1">
    <property type="entry name" value="DNA POLYMERASE II LARGE SUBUNIT"/>
    <property type="match status" value="1"/>
</dbReference>
<keyword evidence="11 14" id="KW-0511">Multifunctional enzyme</keyword>
<keyword evidence="6 14" id="KW-0540">Nuclease</keyword>
<evidence type="ECO:0000256" key="6">
    <source>
        <dbReference type="ARBA" id="ARBA00022722"/>
    </source>
</evidence>
<feature type="coiled-coil region" evidence="15">
    <location>
        <begin position="444"/>
        <end position="476"/>
    </location>
</feature>
<keyword evidence="9 14" id="KW-0239">DNA-directed DNA polymerase</keyword>
<dbReference type="Proteomes" id="UP000526302">
    <property type="component" value="Unassembled WGS sequence"/>
</dbReference>
<dbReference type="Pfam" id="PF24846">
    <property type="entry name" value="PolC_DP2_cat"/>
    <property type="match status" value="1"/>
</dbReference>
<evidence type="ECO:0000256" key="3">
    <source>
        <dbReference type="ARBA" id="ARBA00022679"/>
    </source>
</evidence>
<evidence type="ECO:0000256" key="12">
    <source>
        <dbReference type="ARBA" id="ARBA00025068"/>
    </source>
</evidence>
<evidence type="ECO:0000256" key="13">
    <source>
        <dbReference type="ARBA" id="ARBA00049244"/>
    </source>
</evidence>
<comment type="similarity">
    <text evidence="1 14">Belongs to the archaeal DNA polymerase II family.</text>
</comment>
<evidence type="ECO:0000259" key="16">
    <source>
        <dbReference type="Pfam" id="PF03833"/>
    </source>
</evidence>
<keyword evidence="15" id="KW-0175">Coiled coil</keyword>
<comment type="catalytic activity">
    <reaction evidence="14">
        <text>Exonucleolytic cleavage in the 3'- to 5'-direction to yield nucleoside 5'-phosphates.</text>
        <dbReference type="EC" id="3.1.11.1"/>
    </reaction>
</comment>